<dbReference type="PANTHER" id="PTHR30069">
    <property type="entry name" value="TONB-DEPENDENT OUTER MEMBRANE RECEPTOR"/>
    <property type="match status" value="1"/>
</dbReference>
<proteinExistence type="inferred from homology"/>
<dbReference type="InterPro" id="IPR000531">
    <property type="entry name" value="Beta-barrel_TonB"/>
</dbReference>
<accession>A0ABN8WZ87</accession>
<evidence type="ECO:0000256" key="9">
    <source>
        <dbReference type="ARBA" id="ARBA00023170"/>
    </source>
</evidence>
<evidence type="ECO:0000256" key="4">
    <source>
        <dbReference type="ARBA" id="ARBA00022452"/>
    </source>
</evidence>
<dbReference type="PROSITE" id="PS52016">
    <property type="entry name" value="TONB_DEPENDENT_REC_3"/>
    <property type="match status" value="1"/>
</dbReference>
<keyword evidence="9" id="KW-0675">Receptor</keyword>
<keyword evidence="8 11" id="KW-0472">Membrane</keyword>
<keyword evidence="14" id="KW-1185">Reference proteome</keyword>
<evidence type="ECO:0000256" key="6">
    <source>
        <dbReference type="ARBA" id="ARBA00022729"/>
    </source>
</evidence>
<dbReference type="Proteomes" id="UP001162030">
    <property type="component" value="Chromosome"/>
</dbReference>
<gene>
    <name evidence="13" type="ORF">MSZNOR_1108</name>
</gene>
<protein>
    <recommendedName>
        <fullName evidence="12">TonB-dependent receptor-like beta-barrel domain-containing protein</fullName>
    </recommendedName>
</protein>
<evidence type="ECO:0000256" key="7">
    <source>
        <dbReference type="ARBA" id="ARBA00023077"/>
    </source>
</evidence>
<evidence type="ECO:0000259" key="12">
    <source>
        <dbReference type="Pfam" id="PF00593"/>
    </source>
</evidence>
<dbReference type="Pfam" id="PF00593">
    <property type="entry name" value="TonB_dep_Rec_b-barrel"/>
    <property type="match status" value="1"/>
</dbReference>
<dbReference type="EMBL" id="OX458333">
    <property type="protein sequence ID" value="CAI8775128.1"/>
    <property type="molecule type" value="Genomic_DNA"/>
</dbReference>
<evidence type="ECO:0000256" key="11">
    <source>
        <dbReference type="PROSITE-ProRule" id="PRU01360"/>
    </source>
</evidence>
<dbReference type="SUPFAM" id="SSF56935">
    <property type="entry name" value="Porins"/>
    <property type="match status" value="1"/>
</dbReference>
<evidence type="ECO:0000256" key="8">
    <source>
        <dbReference type="ARBA" id="ARBA00023136"/>
    </source>
</evidence>
<keyword evidence="6" id="KW-0732">Signal</keyword>
<reference evidence="13 14" key="1">
    <citation type="submission" date="2023-03" db="EMBL/GenBank/DDBJ databases">
        <authorList>
            <person name="Pearce D."/>
        </authorList>
    </citation>
    <scope>NUCLEOTIDE SEQUENCE [LARGE SCALE GENOMIC DNA]</scope>
    <source>
        <strain evidence="13">Msz</strain>
    </source>
</reference>
<dbReference type="Gene3D" id="2.40.170.20">
    <property type="entry name" value="TonB-dependent receptor, beta-barrel domain"/>
    <property type="match status" value="1"/>
</dbReference>
<evidence type="ECO:0000256" key="2">
    <source>
        <dbReference type="ARBA" id="ARBA00008143"/>
    </source>
</evidence>
<keyword evidence="3 11" id="KW-0813">Transport</keyword>
<sequence length="407" mass="45495">MLYLRGAGGQGLVTLDGLPVPDSLPGVIHLNALLPDGLQYVEVSRGFGPASQPFSSHRGAIRMISRTALNNSGDLRIEGGTFGFLKETLRGNLANERAHLAITVTRSDAFDGAWHAQRSNNNPERDPFHDTQILTKAELDISDDINWEASLLYRKSRNGWDRYGIRRGVLAVVDDKHGFFAEEVWMVQSSVKAHLTDDWLTRLQLGYTQTRDRGRTMGLNLGYTTDFYLVRWENDQRLWRGESEDSVRLIWGGEGRHESASGPTYAPIGPFTFAAGTPFSEARSQQAGFLETRFAYGPLSGTVGVRYEAYDRFSNHALFQAGVAWKLLPTLKFRANGGNGFRIPSYAERLYPLLGNLAIQPERGAGGDVGLDWQPLSNLTLNLPRFYSRYDDFIIVTWNPQPRAQIP</sequence>
<name>A0ABN8WZ87_9GAMM</name>
<feature type="domain" description="TonB-dependent receptor-like beta-barrel" evidence="12">
    <location>
        <begin position="128"/>
        <end position="402"/>
    </location>
</feature>
<evidence type="ECO:0000313" key="14">
    <source>
        <dbReference type="Proteomes" id="UP001162030"/>
    </source>
</evidence>
<evidence type="ECO:0000256" key="1">
    <source>
        <dbReference type="ARBA" id="ARBA00004571"/>
    </source>
</evidence>
<dbReference type="InterPro" id="IPR039426">
    <property type="entry name" value="TonB-dep_rcpt-like"/>
</dbReference>
<dbReference type="InterPro" id="IPR036942">
    <property type="entry name" value="Beta-barrel_TonB_sf"/>
</dbReference>
<keyword evidence="7" id="KW-0798">TonB box</keyword>
<evidence type="ECO:0000256" key="3">
    <source>
        <dbReference type="ARBA" id="ARBA00022448"/>
    </source>
</evidence>
<comment type="subcellular location">
    <subcellularLocation>
        <location evidence="1 11">Cell outer membrane</location>
        <topology evidence="1 11">Multi-pass membrane protein</topology>
    </subcellularLocation>
</comment>
<evidence type="ECO:0000313" key="13">
    <source>
        <dbReference type="EMBL" id="CAI8775128.1"/>
    </source>
</evidence>
<organism evidence="13 14">
    <name type="scientific">Methylocaldum szegediense</name>
    <dbReference type="NCBI Taxonomy" id="73780"/>
    <lineage>
        <taxon>Bacteria</taxon>
        <taxon>Pseudomonadati</taxon>
        <taxon>Pseudomonadota</taxon>
        <taxon>Gammaproteobacteria</taxon>
        <taxon>Methylococcales</taxon>
        <taxon>Methylococcaceae</taxon>
        <taxon>Methylocaldum</taxon>
    </lineage>
</organism>
<dbReference type="PANTHER" id="PTHR30069:SF29">
    <property type="entry name" value="HEMOGLOBIN AND HEMOGLOBIN-HAPTOGLOBIN-BINDING PROTEIN 1-RELATED"/>
    <property type="match status" value="1"/>
</dbReference>
<evidence type="ECO:0000256" key="5">
    <source>
        <dbReference type="ARBA" id="ARBA00022692"/>
    </source>
</evidence>
<comment type="similarity">
    <text evidence="2">Belongs to the TonB-dependent receptor family. Hemoglobin/haptoglobin binding protein subfamily.</text>
</comment>
<keyword evidence="10 11" id="KW-0998">Cell outer membrane</keyword>
<keyword evidence="4 11" id="KW-1134">Transmembrane beta strand</keyword>
<evidence type="ECO:0000256" key="10">
    <source>
        <dbReference type="ARBA" id="ARBA00023237"/>
    </source>
</evidence>
<keyword evidence="5 11" id="KW-0812">Transmembrane</keyword>